<accession>A0A9E9CC77</accession>
<gene>
    <name evidence="1" type="ORF">OXH18_09545</name>
</gene>
<evidence type="ECO:0000313" key="1">
    <source>
        <dbReference type="EMBL" id="WAL62210.1"/>
    </source>
</evidence>
<keyword evidence="2" id="KW-1185">Reference proteome</keyword>
<reference evidence="1" key="1">
    <citation type="submission" date="2022-12" db="EMBL/GenBank/DDBJ databases">
        <title>Polyphasic identification of a Novel Hot-Spring Cyanobacterium Ocullathermofonsia sinensis gen nov. sp. nov. and Genomic Insights on its Adaptations to the Thermal Habitat.</title>
        <authorList>
            <person name="Daroch M."/>
            <person name="Tang J."/>
            <person name="Jiang Y."/>
        </authorList>
    </citation>
    <scope>NUCLEOTIDE SEQUENCE</scope>
    <source>
        <strain evidence="1">PKUAC-SCTA174</strain>
    </source>
</reference>
<dbReference type="AlphaFoldDB" id="A0A9E9CC77"/>
<dbReference type="KEGG" id="tsin:OXH18_09545"/>
<name>A0A9E9CC77_9CYAN</name>
<sequence length="284" mass="32293">MSGYVFGYVILSLARQGHPIAIATLLNYVTQPHGIKLRVRRQDDRLQMLLESQQVPPMPAAIEFVQHSMKILNVEQITTVDIYGRQQGNWVPAWQKTIYLETESCWKHHASLTGLVDRFVPLSVEEKSVEENPVAPIPLSSSENPIPAMESSEAPLALNETETSAIVLQETETAPAREISSASENPHERHAPDLLRRPESVIFLFFISLFLFWDTYLSLLEEADRSPMQAHSTSQLSRRLKTAKGAIRRRKYAPDFSEWTQRLDPDGIAWSYQRGLYIPQLEQG</sequence>
<dbReference type="Proteomes" id="UP001163152">
    <property type="component" value="Chromosome"/>
</dbReference>
<protein>
    <submittedName>
        <fullName evidence="1">Uncharacterized protein</fullName>
    </submittedName>
</protein>
<dbReference type="EMBL" id="CP113797">
    <property type="protein sequence ID" value="WAL62210.1"/>
    <property type="molecule type" value="Genomic_DNA"/>
</dbReference>
<dbReference type="RefSeq" id="WP_268612387.1">
    <property type="nucleotide sequence ID" value="NZ_CP113797.1"/>
</dbReference>
<organism evidence="1 2">
    <name type="scientific">Thermocoleostomius sinensis A174</name>
    <dbReference type="NCBI Taxonomy" id="2016057"/>
    <lineage>
        <taxon>Bacteria</taxon>
        <taxon>Bacillati</taxon>
        <taxon>Cyanobacteriota</taxon>
        <taxon>Cyanophyceae</taxon>
        <taxon>Oculatellales</taxon>
        <taxon>Oculatellaceae</taxon>
        <taxon>Thermocoleostomius</taxon>
    </lineage>
</organism>
<proteinExistence type="predicted"/>
<evidence type="ECO:0000313" key="2">
    <source>
        <dbReference type="Proteomes" id="UP001163152"/>
    </source>
</evidence>